<organism evidence="2 3">
    <name type="scientific">Chryseobacterium kimseyorum</name>
    <dbReference type="NCBI Taxonomy" id="2984028"/>
    <lineage>
        <taxon>Bacteria</taxon>
        <taxon>Pseudomonadati</taxon>
        <taxon>Bacteroidota</taxon>
        <taxon>Flavobacteriia</taxon>
        <taxon>Flavobacteriales</taxon>
        <taxon>Weeksellaceae</taxon>
        <taxon>Chryseobacterium group</taxon>
        <taxon>Chryseobacterium</taxon>
    </lineage>
</organism>
<evidence type="ECO:0000313" key="2">
    <source>
        <dbReference type="EMBL" id="MCW3167789.1"/>
    </source>
</evidence>
<name>A0ABT3HVI8_9FLAO</name>
<dbReference type="RefSeq" id="WP_264749028.1">
    <property type="nucleotide sequence ID" value="NZ_JAPDHW010000002.1"/>
</dbReference>
<protein>
    <submittedName>
        <fullName evidence="2">Uncharacterized protein</fullName>
    </submittedName>
</protein>
<keyword evidence="1" id="KW-0812">Transmembrane</keyword>
<keyword evidence="1" id="KW-1133">Transmembrane helix</keyword>
<feature type="transmembrane region" description="Helical" evidence="1">
    <location>
        <begin position="45"/>
        <end position="67"/>
    </location>
</feature>
<sequence length="68" mass="7576">MEIIFGILMLLLMGGAIVFFISFVIAKITEGIFHWRKQEFSSKQFWQTIAIAALLILIISGMVCGGVL</sequence>
<feature type="transmembrane region" description="Helical" evidence="1">
    <location>
        <begin position="7"/>
        <end position="25"/>
    </location>
</feature>
<proteinExistence type="predicted"/>
<keyword evidence="3" id="KW-1185">Reference proteome</keyword>
<accession>A0ABT3HVI8</accession>
<evidence type="ECO:0000313" key="3">
    <source>
        <dbReference type="Proteomes" id="UP001163731"/>
    </source>
</evidence>
<dbReference type="Proteomes" id="UP001163731">
    <property type="component" value="Unassembled WGS sequence"/>
</dbReference>
<reference evidence="2" key="1">
    <citation type="submission" date="2022-10" db="EMBL/GenBank/DDBJ databases">
        <title>Chryseobacterium babae sp. nov. isolated from the gut of the beetle Oryctes rhinoceros, and Chryseobacterium kimseyorum sp. nov., isolated from a stick insect rearing cage.</title>
        <authorList>
            <person name="Shelomi M."/>
            <person name="Han C.-J."/>
            <person name="Chen W.-M."/>
            <person name="Chen H.-K."/>
            <person name="Liaw S.-J."/>
            <person name="Muhle E."/>
            <person name="Clermont D."/>
        </authorList>
    </citation>
    <scope>NUCLEOTIDE SEQUENCE</scope>
    <source>
        <strain evidence="2">09-1422</strain>
    </source>
</reference>
<evidence type="ECO:0000256" key="1">
    <source>
        <dbReference type="SAM" id="Phobius"/>
    </source>
</evidence>
<keyword evidence="1" id="KW-0472">Membrane</keyword>
<dbReference type="EMBL" id="JAPDHW010000002">
    <property type="protein sequence ID" value="MCW3167789.1"/>
    <property type="molecule type" value="Genomic_DNA"/>
</dbReference>
<comment type="caution">
    <text evidence="2">The sequence shown here is derived from an EMBL/GenBank/DDBJ whole genome shotgun (WGS) entry which is preliminary data.</text>
</comment>
<gene>
    <name evidence="2" type="ORF">OMO38_04530</name>
</gene>